<evidence type="ECO:0000259" key="2">
    <source>
        <dbReference type="PROSITE" id="PS50835"/>
    </source>
</evidence>
<name>A0AA43TTC7_9LECA</name>
<gene>
    <name evidence="3" type="ORF">OHK93_001990</name>
</gene>
<proteinExistence type="predicted"/>
<dbReference type="AlphaFoldDB" id="A0AA43TTC7"/>
<keyword evidence="4" id="KW-1185">Reference proteome</keyword>
<feature type="domain" description="Ig-like" evidence="2">
    <location>
        <begin position="216"/>
        <end position="301"/>
    </location>
</feature>
<reference evidence="3" key="1">
    <citation type="journal article" date="2023" name="Genome Biol. Evol.">
        <title>First Whole Genome Sequence and Flow Cytometry Genome Size Data for the Lichen-Forming Fungus Ramalina farinacea (Ascomycota).</title>
        <authorList>
            <person name="Llewellyn T."/>
            <person name="Mian S."/>
            <person name="Hill R."/>
            <person name="Leitch I.J."/>
            <person name="Gaya E."/>
        </authorList>
    </citation>
    <scope>NUCLEOTIDE SEQUENCE</scope>
    <source>
        <strain evidence="3">LIQ254RAFAR</strain>
    </source>
</reference>
<feature type="compositionally biased region" description="Low complexity" evidence="1">
    <location>
        <begin position="202"/>
        <end position="235"/>
    </location>
</feature>
<dbReference type="InterPro" id="IPR007110">
    <property type="entry name" value="Ig-like_dom"/>
</dbReference>
<dbReference type="Proteomes" id="UP001161017">
    <property type="component" value="Unassembled WGS sequence"/>
</dbReference>
<evidence type="ECO:0000256" key="1">
    <source>
        <dbReference type="SAM" id="MobiDB-lite"/>
    </source>
</evidence>
<feature type="compositionally biased region" description="Low complexity" evidence="1">
    <location>
        <begin position="155"/>
        <end position="181"/>
    </location>
</feature>
<comment type="caution">
    <text evidence="3">The sequence shown here is derived from an EMBL/GenBank/DDBJ whole genome shotgun (WGS) entry which is preliminary data.</text>
</comment>
<feature type="compositionally biased region" description="Polar residues" evidence="1">
    <location>
        <begin position="182"/>
        <end position="195"/>
    </location>
</feature>
<evidence type="ECO:0000313" key="4">
    <source>
        <dbReference type="Proteomes" id="UP001161017"/>
    </source>
</evidence>
<dbReference type="PROSITE" id="PS50835">
    <property type="entry name" value="IG_LIKE"/>
    <property type="match status" value="1"/>
</dbReference>
<sequence>MADGEFASQFDVTNDRVYKAMQTIDAEITAAGYVHESGGPIAADWASSYKTWLNGFLTTIAGDAWKWVSDTVPQLEFQLNDPTQPSGDDDSVIAAQLKALDKIKAYPGYAQDKFTIDFGLSWSTGTLKARDLIARADASGGAACAYTASGQSSATSGASSASSGSQGSGSNSGSNTGTQSTRPTITSSPATNSGITTGGSPGQSQGSASGGPTSAPATTTGAGTGSGTNPASTTAKPSNTLWCMADGAPWYSPTSWCDCGASASLPALPVSAGITGEDSSSAMCTYSSIDPAKTIHPVSVSAAPTNIPGEGGLGGCRGVVGPDSNCPYAQNGYCNCNEVYVPNLNTVGSMISCGYTLQPTANNCPVVTSFSASLAAASASSASVESVSRASAASAASVVSASSQAAQPTGASYAVYLAYQIYTGGGGYPQTTDYWKMWSTENDASPPDYCASKSWIQSAEVPSGIDTGSLYWPTGPFHFTVKTDKGDRDCEWDPSGHDDQGLGEGPGILNCDDPGPKNGVCEFIPSDQATHCGATYTDRITPMAKCSWQDQN</sequence>
<dbReference type="EMBL" id="JAPUFD010000012">
    <property type="protein sequence ID" value="MDI1490786.1"/>
    <property type="molecule type" value="Genomic_DNA"/>
</dbReference>
<evidence type="ECO:0000313" key="3">
    <source>
        <dbReference type="EMBL" id="MDI1490786.1"/>
    </source>
</evidence>
<feature type="region of interest" description="Disordered" evidence="1">
    <location>
        <begin position="155"/>
        <end position="236"/>
    </location>
</feature>
<organism evidence="3 4">
    <name type="scientific">Ramalina farinacea</name>
    <dbReference type="NCBI Taxonomy" id="258253"/>
    <lineage>
        <taxon>Eukaryota</taxon>
        <taxon>Fungi</taxon>
        <taxon>Dikarya</taxon>
        <taxon>Ascomycota</taxon>
        <taxon>Pezizomycotina</taxon>
        <taxon>Lecanoromycetes</taxon>
        <taxon>OSLEUM clade</taxon>
        <taxon>Lecanoromycetidae</taxon>
        <taxon>Lecanorales</taxon>
        <taxon>Lecanorineae</taxon>
        <taxon>Ramalinaceae</taxon>
        <taxon>Ramalina</taxon>
    </lineage>
</organism>
<accession>A0AA43TTC7</accession>
<protein>
    <recommendedName>
        <fullName evidence="2">Ig-like domain-containing protein</fullName>
    </recommendedName>
</protein>